<name>A0AC35FXD7_9BILA</name>
<evidence type="ECO:0000313" key="2">
    <source>
        <dbReference type="WBParaSite" id="PS1159_v2.g21755.t1"/>
    </source>
</evidence>
<reference evidence="2" key="1">
    <citation type="submission" date="2022-11" db="UniProtKB">
        <authorList>
            <consortium name="WormBaseParasite"/>
        </authorList>
    </citation>
    <scope>IDENTIFICATION</scope>
</reference>
<protein>
    <submittedName>
        <fullName evidence="2">Uncharacterized protein</fullName>
    </submittedName>
</protein>
<organism evidence="1 2">
    <name type="scientific">Panagrolaimus sp. PS1159</name>
    <dbReference type="NCBI Taxonomy" id="55785"/>
    <lineage>
        <taxon>Eukaryota</taxon>
        <taxon>Metazoa</taxon>
        <taxon>Ecdysozoa</taxon>
        <taxon>Nematoda</taxon>
        <taxon>Chromadorea</taxon>
        <taxon>Rhabditida</taxon>
        <taxon>Tylenchina</taxon>
        <taxon>Panagrolaimomorpha</taxon>
        <taxon>Panagrolaimoidea</taxon>
        <taxon>Panagrolaimidae</taxon>
        <taxon>Panagrolaimus</taxon>
    </lineage>
</organism>
<accession>A0AC35FXD7</accession>
<evidence type="ECO:0000313" key="1">
    <source>
        <dbReference type="Proteomes" id="UP000887580"/>
    </source>
</evidence>
<dbReference type="Proteomes" id="UP000887580">
    <property type="component" value="Unplaced"/>
</dbReference>
<dbReference type="WBParaSite" id="PS1159_v2.g21755.t1">
    <property type="protein sequence ID" value="PS1159_v2.g21755.t1"/>
    <property type="gene ID" value="PS1159_v2.g21755"/>
</dbReference>
<sequence>MSDKKQTKSRQRSTSRPKNTNLHHPEWNNNTDIIIVEDRNGSEKLFAKTSSTKTNRKHSISSQNSSSTLSHRPPFNLDTKIDGYDDVDENGKYRKKQSEAAFRAERKKSQIKQEEFNQQWAESLRDNFYH</sequence>
<proteinExistence type="predicted"/>